<dbReference type="EMBL" id="CP074405">
    <property type="protein sequence ID" value="QVI61793.1"/>
    <property type="molecule type" value="Genomic_DNA"/>
</dbReference>
<dbReference type="Pfam" id="PF02614">
    <property type="entry name" value="UxaC"/>
    <property type="match status" value="1"/>
</dbReference>
<dbReference type="PANTHER" id="PTHR30068:SF4">
    <property type="entry name" value="URONATE ISOMERASE"/>
    <property type="match status" value="1"/>
</dbReference>
<reference evidence="8 9" key="1">
    <citation type="submission" date="2021-05" db="EMBL/GenBank/DDBJ databases">
        <title>Novel species in genus Cellulomonas.</title>
        <authorList>
            <person name="Zhang G."/>
        </authorList>
    </citation>
    <scope>NUCLEOTIDE SEQUENCE [LARGE SCALE GENOMIC DNA]</scope>
    <source>
        <strain evidence="9">zg-ZUI222</strain>
    </source>
</reference>
<dbReference type="SUPFAM" id="SSF51556">
    <property type="entry name" value="Metallo-dependent hydrolases"/>
    <property type="match status" value="1"/>
</dbReference>
<evidence type="ECO:0000313" key="8">
    <source>
        <dbReference type="EMBL" id="QVI61793.1"/>
    </source>
</evidence>
<keyword evidence="9" id="KW-1185">Reference proteome</keyword>
<organism evidence="8 9">
    <name type="scientific">Cellulomonas wangleii</name>
    <dbReference type="NCBI Taxonomy" id="2816956"/>
    <lineage>
        <taxon>Bacteria</taxon>
        <taxon>Bacillati</taxon>
        <taxon>Actinomycetota</taxon>
        <taxon>Actinomycetes</taxon>
        <taxon>Micrococcales</taxon>
        <taxon>Cellulomonadaceae</taxon>
        <taxon>Cellulomonas</taxon>
    </lineage>
</organism>
<feature type="region of interest" description="Disordered" evidence="7">
    <location>
        <begin position="478"/>
        <end position="498"/>
    </location>
</feature>
<gene>
    <name evidence="8" type="primary">uxaC</name>
    <name evidence="8" type="ORF">KG103_15295</name>
</gene>
<comment type="catalytic activity">
    <reaction evidence="1">
        <text>D-glucuronate = D-fructuronate</text>
        <dbReference type="Rhea" id="RHEA:13049"/>
        <dbReference type="ChEBI" id="CHEBI:58720"/>
        <dbReference type="ChEBI" id="CHEBI:59863"/>
        <dbReference type="EC" id="5.3.1.12"/>
    </reaction>
</comment>
<evidence type="ECO:0000256" key="5">
    <source>
        <dbReference type="ARBA" id="ARBA00020555"/>
    </source>
</evidence>
<evidence type="ECO:0000256" key="3">
    <source>
        <dbReference type="ARBA" id="ARBA00008397"/>
    </source>
</evidence>
<keyword evidence="6 8" id="KW-0413">Isomerase</keyword>
<accession>A0ABX8D2V2</accession>
<dbReference type="NCBIfam" id="NF002794">
    <property type="entry name" value="PRK02925.1"/>
    <property type="match status" value="1"/>
</dbReference>
<sequence length="498" mass="54226">MPDTAPAAPWVLHPDRALPADPVTRPVARQILEATRTLPIVSMHGHVDAGLLSRDEPFGDPASLLVVPDHYLVRMLVSQGVPHDALGVPRLDGRPVETDPRAVWRTFAAHWHLFRGTPTRFWMEHVLVDVLGVTERLSAATADAAYDTIAARLAEPGFRPLALLDRFGIETIATTDPASATLADHAALAARGWGERIVPTFRPDAVLHVDRPGWAQDVALLGERAGTTIGSYRDYLRALEARRWAFVDAGARATDHGHLLADTTPMDETDAAAVFAAALRGDVDAAAARAFSAHMLFEMARMSTQDGLVMQLHPGALRDHDPHVLAVRGNDVGYDIPVATEYVRALRPLLTAFGHHPNLRLVLFTLDEDTFSRELAPLAGVYPAVRLGAPWWFLDTPDGMRRFRETVTDTAGFANTTGFVDDTRAFLSIPARHDLARRIDAGYLARLVVEHRLDLDEALETAVDLAYGLPRTAYARPPAGTVERATPAPGSDRQVAGA</sequence>
<evidence type="ECO:0000256" key="7">
    <source>
        <dbReference type="SAM" id="MobiDB-lite"/>
    </source>
</evidence>
<evidence type="ECO:0000256" key="1">
    <source>
        <dbReference type="ARBA" id="ARBA00001165"/>
    </source>
</evidence>
<dbReference type="RefSeq" id="WP_207339367.1">
    <property type="nucleotide sequence ID" value="NZ_CP074405.1"/>
</dbReference>
<comment type="similarity">
    <text evidence="3">Belongs to the metallo-dependent hydrolases superfamily. Uronate isomerase family.</text>
</comment>
<dbReference type="InterPro" id="IPR032466">
    <property type="entry name" value="Metal_Hydrolase"/>
</dbReference>
<name>A0ABX8D2V2_9CELL</name>
<evidence type="ECO:0000256" key="4">
    <source>
        <dbReference type="ARBA" id="ARBA00012546"/>
    </source>
</evidence>
<dbReference type="InterPro" id="IPR003766">
    <property type="entry name" value="Uronate_isomerase"/>
</dbReference>
<protein>
    <recommendedName>
        <fullName evidence="5">Uronate isomerase</fullName>
        <ecNumber evidence="4">5.3.1.12</ecNumber>
    </recommendedName>
</protein>
<evidence type="ECO:0000313" key="9">
    <source>
        <dbReference type="Proteomes" id="UP000677804"/>
    </source>
</evidence>
<dbReference type="Proteomes" id="UP000677804">
    <property type="component" value="Chromosome"/>
</dbReference>
<dbReference type="Gene3D" id="3.20.20.140">
    <property type="entry name" value="Metal-dependent hydrolases"/>
    <property type="match status" value="1"/>
</dbReference>
<evidence type="ECO:0000256" key="6">
    <source>
        <dbReference type="ARBA" id="ARBA00023235"/>
    </source>
</evidence>
<comment type="pathway">
    <text evidence="2">Carbohydrate metabolism; pentose and glucuronate interconversion.</text>
</comment>
<dbReference type="Gene3D" id="1.10.2020.10">
    <property type="entry name" value="uronate isomerase, domain 2, chain A"/>
    <property type="match status" value="1"/>
</dbReference>
<proteinExistence type="inferred from homology"/>
<evidence type="ECO:0000256" key="2">
    <source>
        <dbReference type="ARBA" id="ARBA00004892"/>
    </source>
</evidence>
<dbReference type="PANTHER" id="PTHR30068">
    <property type="entry name" value="URONATE ISOMERASE"/>
    <property type="match status" value="1"/>
</dbReference>
<dbReference type="EC" id="5.3.1.12" evidence="4"/>
<dbReference type="GO" id="GO:0008880">
    <property type="term" value="F:glucuronate isomerase activity"/>
    <property type="evidence" value="ECO:0007669"/>
    <property type="project" value="UniProtKB-EC"/>
</dbReference>